<evidence type="ECO:0000313" key="4">
    <source>
        <dbReference type="Proteomes" id="UP000515955"/>
    </source>
</evidence>
<dbReference type="Proteomes" id="UP000515955">
    <property type="component" value="Chromosome"/>
</dbReference>
<organism evidence="3 4">
    <name type="scientific">Sphingomonas rhizophila</name>
    <dbReference type="NCBI Taxonomy" id="2071607"/>
    <lineage>
        <taxon>Bacteria</taxon>
        <taxon>Pseudomonadati</taxon>
        <taxon>Pseudomonadota</taxon>
        <taxon>Alphaproteobacteria</taxon>
        <taxon>Sphingomonadales</taxon>
        <taxon>Sphingomonadaceae</taxon>
        <taxon>Sphingomonas</taxon>
    </lineage>
</organism>
<reference evidence="3 4" key="1">
    <citation type="submission" date="2020-08" db="EMBL/GenBank/DDBJ databases">
        <title>Genome sequence of Sphingomonas rhizophila KACC 19189T.</title>
        <authorList>
            <person name="Hyun D.-W."/>
            <person name="Bae J.-W."/>
        </authorList>
    </citation>
    <scope>NUCLEOTIDE SEQUENCE [LARGE SCALE GENOMIC DNA]</scope>
    <source>
        <strain evidence="3 4">KACC 19189</strain>
    </source>
</reference>
<dbReference type="Gene3D" id="3.40.50.12370">
    <property type="match status" value="1"/>
</dbReference>
<evidence type="ECO:0000259" key="2">
    <source>
        <dbReference type="Pfam" id="PF00582"/>
    </source>
</evidence>
<dbReference type="RefSeq" id="WP_187541354.1">
    <property type="nucleotide sequence ID" value="NZ_CP060717.1"/>
</dbReference>
<keyword evidence="4" id="KW-1185">Reference proteome</keyword>
<comment type="similarity">
    <text evidence="1">Belongs to the universal stress protein A family.</text>
</comment>
<evidence type="ECO:0000256" key="1">
    <source>
        <dbReference type="ARBA" id="ARBA00008791"/>
    </source>
</evidence>
<accession>A0A7G9S929</accession>
<dbReference type="KEGG" id="srhi:H9L12_08415"/>
<dbReference type="InterPro" id="IPR006016">
    <property type="entry name" value="UspA"/>
</dbReference>
<sequence length="301" mass="32759">MATDQIQLDRIDTAASDTQRDIVAGVKTILLHVQNDKALDQTLESALSLARACDAHLDCLHVTPIQAYTSFDAFGGTFVMSEVIKSIDEEEKLLSERLSAKLRKEGVSWDYTQVTGDVASQIIGRAALADLVVTGRQPKRTAFQGPTIGLLGDLLHRSRTPLFIAADDGKLPDPNGRVLIAWNGSFEAANAVRSAVGLLRLASEVRVVRIDEQKDETFPSTRLLEYLSRQGINADLKVEVADPMPLDTDFAYACLMSEAERMEAGYVVMGGYGHSRVSEYMFGGLTRSVLGGCSVPLFIAH</sequence>
<protein>
    <submittedName>
        <fullName evidence="3">Universal stress protein</fullName>
    </submittedName>
</protein>
<name>A0A7G9S929_9SPHN</name>
<dbReference type="AlphaFoldDB" id="A0A7G9S929"/>
<dbReference type="Pfam" id="PF00582">
    <property type="entry name" value="Usp"/>
    <property type="match status" value="1"/>
</dbReference>
<dbReference type="CDD" id="cd00293">
    <property type="entry name" value="USP-like"/>
    <property type="match status" value="2"/>
</dbReference>
<gene>
    <name evidence="3" type="ORF">H9L12_08415</name>
</gene>
<dbReference type="PANTHER" id="PTHR46268:SF6">
    <property type="entry name" value="UNIVERSAL STRESS PROTEIN UP12"/>
    <property type="match status" value="1"/>
</dbReference>
<proteinExistence type="inferred from homology"/>
<dbReference type="EMBL" id="CP060717">
    <property type="protein sequence ID" value="QNN64354.1"/>
    <property type="molecule type" value="Genomic_DNA"/>
</dbReference>
<evidence type="ECO:0000313" key="3">
    <source>
        <dbReference type="EMBL" id="QNN64354.1"/>
    </source>
</evidence>
<dbReference type="SUPFAM" id="SSF52402">
    <property type="entry name" value="Adenine nucleotide alpha hydrolases-like"/>
    <property type="match status" value="2"/>
</dbReference>
<dbReference type="PANTHER" id="PTHR46268">
    <property type="entry name" value="STRESS RESPONSE PROTEIN NHAX"/>
    <property type="match status" value="1"/>
</dbReference>
<feature type="domain" description="UspA" evidence="2">
    <location>
        <begin position="27"/>
        <end position="140"/>
    </location>
</feature>